<sequence length="251" mass="27741">MLTNDTMRKLNELKLFGMARGFDNQLSSAAAAHLAFEERLGLLVDQEVTYRENRRLKRLLQVAKLRESACMEDIDYRAGRGLDRSEMASLGQCNWVRHGINMIITGATGGGKTWLGCALGNQACRQGLTVTFQRLPLLLEELAISHGDGSFCKRLSALAKVDLLILDDFGIAVLNAVGRNDLLEVIEQRTGNRSTLITSQLPVDRWHDYLSGGNPTMADAILDRLVSGAHRMELKGESMRRLRGRSASLGT</sequence>
<dbReference type="AlphaFoldDB" id="A0A6C2CK28"/>
<dbReference type="NCBIfam" id="NF038214">
    <property type="entry name" value="IS21_help_AAA"/>
    <property type="match status" value="1"/>
</dbReference>
<name>A0A6C2CK28_9RHOO</name>
<dbReference type="GO" id="GO:0005524">
    <property type="term" value="F:ATP binding"/>
    <property type="evidence" value="ECO:0007669"/>
    <property type="project" value="UniProtKB-KW"/>
</dbReference>
<dbReference type="SUPFAM" id="SSF52540">
    <property type="entry name" value="P-loop containing nucleoside triphosphate hydrolases"/>
    <property type="match status" value="1"/>
</dbReference>
<dbReference type="PANTHER" id="PTHR30050:SF4">
    <property type="entry name" value="ATP-BINDING PROTEIN RV3427C IN INSERTION SEQUENCE-RELATED"/>
    <property type="match status" value="1"/>
</dbReference>
<dbReference type="CDD" id="cd00009">
    <property type="entry name" value="AAA"/>
    <property type="match status" value="1"/>
</dbReference>
<evidence type="ECO:0000256" key="1">
    <source>
        <dbReference type="ARBA" id="ARBA00022741"/>
    </source>
</evidence>
<keyword evidence="2" id="KW-0067">ATP-binding</keyword>
<evidence type="ECO:0000313" key="4">
    <source>
        <dbReference type="EMBL" id="TYC51610.1"/>
    </source>
</evidence>
<gene>
    <name evidence="5" type="ORF">ETQ85_20905</name>
    <name evidence="4" type="ORF">ETQ85_24055</name>
</gene>
<keyword evidence="6" id="KW-1185">Reference proteome</keyword>
<dbReference type="Gene3D" id="3.40.50.300">
    <property type="entry name" value="P-loop containing nucleotide triphosphate hydrolases"/>
    <property type="match status" value="1"/>
</dbReference>
<dbReference type="PANTHER" id="PTHR30050">
    <property type="entry name" value="CHROMOSOMAL REPLICATION INITIATOR PROTEIN DNAA"/>
    <property type="match status" value="1"/>
</dbReference>
<organism evidence="5 6">
    <name type="scientific">Zoogloea oleivorans</name>
    <dbReference type="NCBI Taxonomy" id="1552750"/>
    <lineage>
        <taxon>Bacteria</taxon>
        <taxon>Pseudomonadati</taxon>
        <taxon>Pseudomonadota</taxon>
        <taxon>Betaproteobacteria</taxon>
        <taxon>Rhodocyclales</taxon>
        <taxon>Zoogloeaceae</taxon>
        <taxon>Zoogloea</taxon>
    </lineage>
</organism>
<dbReference type="InterPro" id="IPR027417">
    <property type="entry name" value="P-loop_NTPase"/>
</dbReference>
<dbReference type="OrthoDB" id="8150723at2"/>
<comment type="caution">
    <text evidence="5">The sequence shown here is derived from an EMBL/GenBank/DDBJ whole genome shotgun (WGS) entry which is preliminary data.</text>
</comment>
<accession>A0A6C2CK28</accession>
<dbReference type="Proteomes" id="UP000389128">
    <property type="component" value="Unassembled WGS sequence"/>
</dbReference>
<dbReference type="InterPro" id="IPR047661">
    <property type="entry name" value="IstB"/>
</dbReference>
<evidence type="ECO:0000313" key="5">
    <source>
        <dbReference type="EMBL" id="TYC53783.1"/>
    </source>
</evidence>
<evidence type="ECO:0000313" key="6">
    <source>
        <dbReference type="Proteomes" id="UP000389128"/>
    </source>
</evidence>
<dbReference type="InterPro" id="IPR028350">
    <property type="entry name" value="DNAC/IstB-like"/>
</dbReference>
<feature type="domain" description="IstB-like ATP-binding" evidence="3">
    <location>
        <begin position="9"/>
        <end position="242"/>
    </location>
</feature>
<dbReference type="PIRSF" id="PIRSF003073">
    <property type="entry name" value="DNAC_TnpB_IstB"/>
    <property type="match status" value="1"/>
</dbReference>
<evidence type="ECO:0000259" key="3">
    <source>
        <dbReference type="Pfam" id="PF01695"/>
    </source>
</evidence>
<proteinExistence type="predicted"/>
<dbReference type="GO" id="GO:0006260">
    <property type="term" value="P:DNA replication"/>
    <property type="evidence" value="ECO:0007669"/>
    <property type="project" value="TreeGrafter"/>
</dbReference>
<dbReference type="InterPro" id="IPR002611">
    <property type="entry name" value="IstB_ATP-bd"/>
</dbReference>
<dbReference type="EMBL" id="SDKK01000039">
    <property type="protein sequence ID" value="TYC51610.1"/>
    <property type="molecule type" value="Genomic_DNA"/>
</dbReference>
<dbReference type="RefSeq" id="WP_148581006.1">
    <property type="nucleotide sequence ID" value="NZ_SDKK01000025.1"/>
</dbReference>
<evidence type="ECO:0000256" key="2">
    <source>
        <dbReference type="ARBA" id="ARBA00022840"/>
    </source>
</evidence>
<protein>
    <submittedName>
        <fullName evidence="5">AAA family ATPase</fullName>
    </submittedName>
</protein>
<dbReference type="Pfam" id="PF01695">
    <property type="entry name" value="IstB_IS21"/>
    <property type="match status" value="1"/>
</dbReference>
<dbReference type="EMBL" id="SDKK01000025">
    <property type="protein sequence ID" value="TYC53783.1"/>
    <property type="molecule type" value="Genomic_DNA"/>
</dbReference>
<keyword evidence="1" id="KW-0547">Nucleotide-binding</keyword>
<reference evidence="5 6" key="1">
    <citation type="submission" date="2019-01" db="EMBL/GenBank/DDBJ databases">
        <title>Zoogloea oleivorans genome sequencing and assembly.</title>
        <authorList>
            <person name="Tancsics A."/>
            <person name="Farkas M."/>
            <person name="Kriszt B."/>
            <person name="Maroti G."/>
            <person name="Horvath B."/>
        </authorList>
    </citation>
    <scope>NUCLEOTIDE SEQUENCE [LARGE SCALE GENOMIC DNA]</scope>
    <source>
        <strain evidence="5 6">Buc</strain>
    </source>
</reference>